<evidence type="ECO:0000313" key="1">
    <source>
        <dbReference type="EMBL" id="UZP76431.1"/>
    </source>
</evidence>
<organism evidence="1">
    <name type="scientific">Paenibacillus polymyxa</name>
    <name type="common">Bacillus polymyxa</name>
    <dbReference type="NCBI Taxonomy" id="1406"/>
    <lineage>
        <taxon>Bacteria</taxon>
        <taxon>Bacillati</taxon>
        <taxon>Bacillota</taxon>
        <taxon>Bacilli</taxon>
        <taxon>Bacillales</taxon>
        <taxon>Paenibacillaceae</taxon>
        <taxon>Paenibacillus</taxon>
    </lineage>
</organism>
<dbReference type="AlphaFoldDB" id="A0AAE9PR97"/>
<name>A0AAE9PR97_PAEPO</name>
<protein>
    <submittedName>
        <fullName evidence="1">Uncharacterized protein</fullName>
    </submittedName>
</protein>
<reference evidence="1" key="1">
    <citation type="submission" date="2022-11" db="EMBL/GenBank/DDBJ databases">
        <authorList>
            <person name="Vasilchenko N.G."/>
            <person name="Prazdnova E.V."/>
            <person name="Gorovtsov A.V."/>
            <person name="Chistyakov V.A."/>
            <person name="Pak M.L."/>
        </authorList>
    </citation>
    <scope>NUCLEOTIDE SEQUENCE</scope>
    <source>
        <strain evidence="1">R 4.5</strain>
    </source>
</reference>
<sequence length="40" mass="4401">MLEKSVLLLIVASFLFMVTVPDQAFNHHHSIPPKVTIGGI</sequence>
<dbReference type="EMBL" id="CP097770">
    <property type="protein sequence ID" value="UZP76431.1"/>
    <property type="molecule type" value="Genomic_DNA"/>
</dbReference>
<accession>A0AAE9PR97</accession>
<gene>
    <name evidence="1" type="ORF">MF626_05340</name>
</gene>
<proteinExistence type="predicted"/>
<dbReference type="RefSeq" id="WP_323873383.1">
    <property type="nucleotide sequence ID" value="NZ_CP097770.1"/>
</dbReference>